<protein>
    <submittedName>
        <fullName evidence="1">Uncharacterized protein</fullName>
    </submittedName>
</protein>
<dbReference type="EMBL" id="KU867307">
    <property type="protein sequence ID" value="ANA49459.1"/>
    <property type="molecule type" value="Genomic_DNA"/>
</dbReference>
<dbReference type="RefSeq" id="YP_009286471.1">
    <property type="nucleotide sequence ID" value="NC_031065.1"/>
</dbReference>
<name>A0A1B0VV85_9CAUD</name>
<evidence type="ECO:0000313" key="2">
    <source>
        <dbReference type="Proteomes" id="UP000204511"/>
    </source>
</evidence>
<dbReference type="GeneID" id="29060288"/>
<gene>
    <name evidence="1" type="ORF">CGG41_104</name>
</gene>
<organism evidence="1 2">
    <name type="scientific">Salmonella phage vB_SnwM_CGG4-1</name>
    <dbReference type="NCBI Taxonomy" id="1815631"/>
    <lineage>
        <taxon>Viruses</taxon>
        <taxon>Duplodnaviria</taxon>
        <taxon>Heunggongvirae</taxon>
        <taxon>Uroviricota</taxon>
        <taxon>Caudoviricetes</taxon>
        <taxon>Pantevenvirales</taxon>
        <taxon>Straboviridae</taxon>
        <taxon>Tevenvirinae</taxon>
        <taxon>Gelderlandvirus</taxon>
        <taxon>Gelderlandvirus cgg41</taxon>
    </lineage>
</organism>
<evidence type="ECO:0000313" key="1">
    <source>
        <dbReference type="EMBL" id="ANA49459.1"/>
    </source>
</evidence>
<keyword evidence="2" id="KW-1185">Reference proteome</keyword>
<dbReference type="Proteomes" id="UP000204511">
    <property type="component" value="Genome"/>
</dbReference>
<proteinExistence type="predicted"/>
<dbReference type="KEGG" id="vg:29060288"/>
<sequence length="133" mass="15110">MKKLLCLLLVPFVLSAWEKLPGYPEEVLALTGKQIETSGSFKRNVELIYVPSEELLGISFYNYDDKGDQVVIPVGSFNIRGCEKSAKGEIEQSSLIASSDKYNIAKNIMKECDTFFIRIYNDTDEYSTYMVKK</sequence>
<dbReference type="OrthoDB" id="18337at10239"/>
<accession>A0A1B0VV85</accession>
<reference evidence="2" key="1">
    <citation type="submission" date="2016-03" db="EMBL/GenBank/DDBJ databases">
        <authorList>
            <person name="Cucic S."/>
            <person name="Anany H."/>
            <person name="Brovko L."/>
            <person name="Kropinski A.M."/>
            <person name="Griffiths M.W."/>
        </authorList>
    </citation>
    <scope>NUCLEOTIDE SEQUENCE [LARGE SCALE GENOMIC DNA]</scope>
</reference>